<evidence type="ECO:0000256" key="2">
    <source>
        <dbReference type="SAM" id="Phobius"/>
    </source>
</evidence>
<evidence type="ECO:0000256" key="1">
    <source>
        <dbReference type="SAM" id="MobiDB-lite"/>
    </source>
</evidence>
<proteinExistence type="predicted"/>
<dbReference type="OrthoDB" id="205223at2759"/>
<name>A0A5N6NQM7_9ASTR</name>
<protein>
    <recommendedName>
        <fullName evidence="5">Protein kinase domain-containing protein</fullName>
    </recommendedName>
</protein>
<sequence length="150" mass="17291">MLVPISNYKPRDSSTATAGEHQNHIKGQLVAVTFTTISTDYGSLFEVSGKYVPPIRPVGTGAYGIVWSRVYCYFVRYISMDLVAIILSWISYFFKKMKKLNIFFPLTTVLQCMQRYMKKFDIKKIGNAFETKIDAKRPLREIKLLCHMKS</sequence>
<evidence type="ECO:0000313" key="3">
    <source>
        <dbReference type="EMBL" id="KAD5317031.1"/>
    </source>
</evidence>
<keyword evidence="2" id="KW-0812">Transmembrane</keyword>
<accession>A0A5N6NQM7</accession>
<dbReference type="AlphaFoldDB" id="A0A5N6NQM7"/>
<keyword evidence="2" id="KW-0472">Membrane</keyword>
<dbReference type="Gene3D" id="3.30.200.20">
    <property type="entry name" value="Phosphorylase Kinase, domain 1"/>
    <property type="match status" value="2"/>
</dbReference>
<dbReference type="EMBL" id="SZYD01000009">
    <property type="protein sequence ID" value="KAD5317031.1"/>
    <property type="molecule type" value="Genomic_DNA"/>
</dbReference>
<keyword evidence="4" id="KW-1185">Reference proteome</keyword>
<organism evidence="3 4">
    <name type="scientific">Mikania micrantha</name>
    <name type="common">bitter vine</name>
    <dbReference type="NCBI Taxonomy" id="192012"/>
    <lineage>
        <taxon>Eukaryota</taxon>
        <taxon>Viridiplantae</taxon>
        <taxon>Streptophyta</taxon>
        <taxon>Embryophyta</taxon>
        <taxon>Tracheophyta</taxon>
        <taxon>Spermatophyta</taxon>
        <taxon>Magnoliopsida</taxon>
        <taxon>eudicotyledons</taxon>
        <taxon>Gunneridae</taxon>
        <taxon>Pentapetalae</taxon>
        <taxon>asterids</taxon>
        <taxon>campanulids</taxon>
        <taxon>Asterales</taxon>
        <taxon>Asteraceae</taxon>
        <taxon>Asteroideae</taxon>
        <taxon>Heliantheae alliance</taxon>
        <taxon>Eupatorieae</taxon>
        <taxon>Mikania</taxon>
    </lineage>
</organism>
<gene>
    <name evidence="3" type="ORF">E3N88_16977</name>
</gene>
<evidence type="ECO:0008006" key="5">
    <source>
        <dbReference type="Google" id="ProtNLM"/>
    </source>
</evidence>
<feature type="region of interest" description="Disordered" evidence="1">
    <location>
        <begin position="1"/>
        <end position="21"/>
    </location>
</feature>
<keyword evidence="2" id="KW-1133">Transmembrane helix</keyword>
<feature type="transmembrane region" description="Helical" evidence="2">
    <location>
        <begin position="74"/>
        <end position="94"/>
    </location>
</feature>
<comment type="caution">
    <text evidence="3">The sequence shown here is derived from an EMBL/GenBank/DDBJ whole genome shotgun (WGS) entry which is preliminary data.</text>
</comment>
<evidence type="ECO:0000313" key="4">
    <source>
        <dbReference type="Proteomes" id="UP000326396"/>
    </source>
</evidence>
<dbReference type="Proteomes" id="UP000326396">
    <property type="component" value="Linkage Group LG17"/>
</dbReference>
<reference evidence="3 4" key="1">
    <citation type="submission" date="2019-05" db="EMBL/GenBank/DDBJ databases">
        <title>Mikania micrantha, genome provides insights into the molecular mechanism of rapid growth.</title>
        <authorList>
            <person name="Liu B."/>
        </authorList>
    </citation>
    <scope>NUCLEOTIDE SEQUENCE [LARGE SCALE GENOMIC DNA]</scope>
    <source>
        <strain evidence="3">NLD-2019</strain>
        <tissue evidence="3">Leaf</tissue>
    </source>
</reference>